<keyword evidence="3" id="KW-1003">Cell membrane</keyword>
<evidence type="ECO:0000256" key="4">
    <source>
        <dbReference type="ARBA" id="ARBA00022597"/>
    </source>
</evidence>
<dbReference type="PIRSF" id="PIRSF006304">
    <property type="entry name" value="GatC"/>
    <property type="match status" value="1"/>
</dbReference>
<feature type="transmembrane region" description="Helical" evidence="9">
    <location>
        <begin position="414"/>
        <end position="433"/>
    </location>
</feature>
<evidence type="ECO:0000256" key="8">
    <source>
        <dbReference type="ARBA" id="ARBA00023136"/>
    </source>
</evidence>
<dbReference type="PROSITE" id="PS51104">
    <property type="entry name" value="PTS_EIIC_TYPE_2"/>
    <property type="match status" value="1"/>
</dbReference>
<dbReference type="PANTHER" id="PTHR37324:SF2">
    <property type="entry name" value="PTS SYSTEM GALACTITOL-SPECIFIC EIIC COMPONENT"/>
    <property type="match status" value="1"/>
</dbReference>
<evidence type="ECO:0000256" key="3">
    <source>
        <dbReference type="ARBA" id="ARBA00022475"/>
    </source>
</evidence>
<dbReference type="PANTHER" id="PTHR37324">
    <property type="entry name" value="PTS SYSTEM GALACTITOL-SPECIFIC EIIC COMPONENT"/>
    <property type="match status" value="1"/>
</dbReference>
<keyword evidence="12" id="KW-1185">Reference proteome</keyword>
<name>A0A1M5QSY9_9BACI</name>
<feature type="transmembrane region" description="Helical" evidence="9">
    <location>
        <begin position="6"/>
        <end position="27"/>
    </location>
</feature>
<evidence type="ECO:0000256" key="9">
    <source>
        <dbReference type="SAM" id="Phobius"/>
    </source>
</evidence>
<comment type="subcellular location">
    <subcellularLocation>
        <location evidence="1">Cell membrane</location>
        <topology evidence="1">Multi-pass membrane protein</topology>
    </subcellularLocation>
</comment>
<keyword evidence="8 9" id="KW-0472">Membrane</keyword>
<evidence type="ECO:0000256" key="5">
    <source>
        <dbReference type="ARBA" id="ARBA00022683"/>
    </source>
</evidence>
<feature type="transmembrane region" description="Helical" evidence="9">
    <location>
        <begin position="359"/>
        <end position="381"/>
    </location>
</feature>
<feature type="transmembrane region" description="Helical" evidence="9">
    <location>
        <begin position="83"/>
        <end position="109"/>
    </location>
</feature>
<feature type="transmembrane region" description="Helical" evidence="9">
    <location>
        <begin position="327"/>
        <end position="347"/>
    </location>
</feature>
<feature type="transmembrane region" description="Helical" evidence="9">
    <location>
        <begin position="251"/>
        <end position="270"/>
    </location>
</feature>
<dbReference type="GO" id="GO:0005886">
    <property type="term" value="C:plasma membrane"/>
    <property type="evidence" value="ECO:0007669"/>
    <property type="project" value="UniProtKB-SubCell"/>
</dbReference>
<protein>
    <submittedName>
        <fullName evidence="11">PTS system, galactitol-specific IIC component</fullName>
    </submittedName>
</protein>
<dbReference type="InterPro" id="IPR013853">
    <property type="entry name" value="EIIC-GAT"/>
</dbReference>
<dbReference type="EMBL" id="FQXD01000004">
    <property type="protein sequence ID" value="SHH16976.1"/>
    <property type="molecule type" value="Genomic_DNA"/>
</dbReference>
<feature type="transmembrane region" description="Helical" evidence="9">
    <location>
        <begin position="291"/>
        <end position="321"/>
    </location>
</feature>
<dbReference type="Proteomes" id="UP000184079">
    <property type="component" value="Unassembled WGS sequence"/>
</dbReference>
<gene>
    <name evidence="11" type="ORF">SAMN05421807_104259</name>
</gene>
<organism evidence="11 12">
    <name type="scientific">Virgibacillus chiguensis</name>
    <dbReference type="NCBI Taxonomy" id="411959"/>
    <lineage>
        <taxon>Bacteria</taxon>
        <taxon>Bacillati</taxon>
        <taxon>Bacillota</taxon>
        <taxon>Bacilli</taxon>
        <taxon>Bacillales</taxon>
        <taxon>Bacillaceae</taxon>
        <taxon>Virgibacillus</taxon>
    </lineage>
</organism>
<keyword evidence="2" id="KW-0813">Transport</keyword>
<keyword evidence="5" id="KW-0598">Phosphotransferase system</keyword>
<feature type="transmembrane region" description="Helical" evidence="9">
    <location>
        <begin position="143"/>
        <end position="162"/>
    </location>
</feature>
<keyword evidence="6 9" id="KW-0812">Transmembrane</keyword>
<dbReference type="InterPro" id="IPR004703">
    <property type="entry name" value="PTS_sugar-sp_permease"/>
</dbReference>
<feature type="transmembrane region" description="Helical" evidence="9">
    <location>
        <begin position="218"/>
        <end position="239"/>
    </location>
</feature>
<evidence type="ECO:0000256" key="7">
    <source>
        <dbReference type="ARBA" id="ARBA00022989"/>
    </source>
</evidence>
<dbReference type="InterPro" id="IPR013014">
    <property type="entry name" value="PTS_EIIC_2"/>
</dbReference>
<evidence type="ECO:0000256" key="6">
    <source>
        <dbReference type="ARBA" id="ARBA00022692"/>
    </source>
</evidence>
<dbReference type="AlphaFoldDB" id="A0A1M5QSY9"/>
<evidence type="ECO:0000313" key="11">
    <source>
        <dbReference type="EMBL" id="SHH16976.1"/>
    </source>
</evidence>
<dbReference type="GO" id="GO:0015577">
    <property type="term" value="F:galactitol transmembrane transporter activity"/>
    <property type="evidence" value="ECO:0007669"/>
    <property type="project" value="InterPro"/>
</dbReference>
<dbReference type="GO" id="GO:0009401">
    <property type="term" value="P:phosphoenolpyruvate-dependent sugar phosphotransferase system"/>
    <property type="evidence" value="ECO:0007669"/>
    <property type="project" value="UniProtKB-KW"/>
</dbReference>
<sequence>MSVLQWFVDLGASVMLPFVIFIFALVLRTKVSKAVRSGLIVGIGFIGINLVIGLLGDSLGPAIEAMVDKYGLELTIIDVGWPAAAAISYGTVLGSLTIPIGIAINLLLLSIGFTRTLNIDIWNFWHTSFTASLVLALTNHFAMAVGVMIVHHIVLLLLGDWIQRDIQSFYGFKQITFPHGASAPSYIVAKPLNYVFDRIPKFNKLQANQASIQKHLGVFGDTTVMGVVIGLFIGVLAGYDLKNTLTLAMQTGAVLVLLPRMVALLMEGLAPVSEAAGNYMKQRFPKRNLYIGMDSALAVGHPAVLSASLLLVPITLLLAVILPGNKVLPFTDLATIPFLIALMVPVFKGNIIRTVIGGAFYIGIGLYIATWVAPLVTATAISADFNMENYATISSLVDGAVWTTFPFIWLPGRMQWFSFIVFGAFIMVLFIYVNRRSRHKHKNNSYWRK</sequence>
<keyword evidence="7 9" id="KW-1133">Transmembrane helix</keyword>
<evidence type="ECO:0000256" key="2">
    <source>
        <dbReference type="ARBA" id="ARBA00022448"/>
    </source>
</evidence>
<keyword evidence="4" id="KW-0762">Sugar transport</keyword>
<evidence type="ECO:0000259" key="10">
    <source>
        <dbReference type="PROSITE" id="PS51104"/>
    </source>
</evidence>
<proteinExistence type="predicted"/>
<dbReference type="Pfam" id="PF03611">
    <property type="entry name" value="EIIC-GAT"/>
    <property type="match status" value="1"/>
</dbReference>
<accession>A0A1M5QSY9</accession>
<evidence type="ECO:0000256" key="1">
    <source>
        <dbReference type="ARBA" id="ARBA00004651"/>
    </source>
</evidence>
<dbReference type="RefSeq" id="WP_212590749.1">
    <property type="nucleotide sequence ID" value="NZ_FQXD01000004.1"/>
</dbReference>
<feature type="transmembrane region" description="Helical" evidence="9">
    <location>
        <begin position="39"/>
        <end position="63"/>
    </location>
</feature>
<evidence type="ECO:0000313" key="12">
    <source>
        <dbReference type="Proteomes" id="UP000184079"/>
    </source>
</evidence>
<feature type="domain" description="PTS EIIC type-2" evidence="10">
    <location>
        <begin position="4"/>
        <end position="449"/>
    </location>
</feature>
<reference evidence="12" key="1">
    <citation type="submission" date="2016-11" db="EMBL/GenBank/DDBJ databases">
        <authorList>
            <person name="Varghese N."/>
            <person name="Submissions S."/>
        </authorList>
    </citation>
    <scope>NUCLEOTIDE SEQUENCE [LARGE SCALE GENOMIC DNA]</scope>
    <source>
        <strain evidence="12">CGMCC 1.6496</strain>
    </source>
</reference>